<reference evidence="1 2" key="1">
    <citation type="journal article" date="2011" name="J. Bacteriol.">
        <title>Genome sequence of 'Pedosphaera parvula' Ellin514, an aerobic Verrucomicrobial isolate from pasture soil.</title>
        <authorList>
            <person name="Kant R."/>
            <person name="van Passel M.W."/>
            <person name="Sangwan P."/>
            <person name="Palva A."/>
            <person name="Lucas S."/>
            <person name="Copeland A."/>
            <person name="Lapidus A."/>
            <person name="Glavina Del Rio T."/>
            <person name="Dalin E."/>
            <person name="Tice H."/>
            <person name="Bruce D."/>
            <person name="Goodwin L."/>
            <person name="Pitluck S."/>
            <person name="Chertkov O."/>
            <person name="Larimer F.W."/>
            <person name="Land M.L."/>
            <person name="Hauser L."/>
            <person name="Brettin T.S."/>
            <person name="Detter J.C."/>
            <person name="Han S."/>
            <person name="de Vos W.M."/>
            <person name="Janssen P.H."/>
            <person name="Smidt H."/>
        </authorList>
    </citation>
    <scope>NUCLEOTIDE SEQUENCE [LARGE SCALE GENOMIC DNA]</scope>
    <source>
        <strain evidence="1 2">Ellin514</strain>
    </source>
</reference>
<evidence type="ECO:0000313" key="2">
    <source>
        <dbReference type="Proteomes" id="UP000003688"/>
    </source>
</evidence>
<gene>
    <name evidence="1" type="ORF">Cflav_PD0113</name>
</gene>
<dbReference type="Proteomes" id="UP000003688">
    <property type="component" value="Unassembled WGS sequence"/>
</dbReference>
<name>B9XSU1_PEDPL</name>
<protein>
    <recommendedName>
        <fullName evidence="3">Autotransporter-associated beta strand repeat protein</fullName>
    </recommendedName>
</protein>
<organism evidence="1 2">
    <name type="scientific">Pedosphaera parvula (strain Ellin514)</name>
    <dbReference type="NCBI Taxonomy" id="320771"/>
    <lineage>
        <taxon>Bacteria</taxon>
        <taxon>Pseudomonadati</taxon>
        <taxon>Verrucomicrobiota</taxon>
        <taxon>Pedosphaerae</taxon>
        <taxon>Pedosphaerales</taxon>
        <taxon>Pedosphaeraceae</taxon>
        <taxon>Pedosphaera</taxon>
    </lineage>
</organism>
<proteinExistence type="predicted"/>
<sequence>EGHTLDNRGTVNWTSAYITSQNSPGTFINDSLLVLFQYGSLGASGSGSGSVFQNNGTLLCPASQGTVSFYSNWSFTNSGTLTVQSNSVLDLQHDYAGSLNFADGALLNGPGKTRLASSDLTASGIITVDGTFELAGSQFNSGTLKGTQTWTGAGSFNWTGGTMSAPGTTSIANNFHLNIQGLDQKNLNNHTLYNRGSITFSSALQGSTNAIINNAGLFKLADFGNFATGDGTAAFNNLSGGTMCTPGTNAPSSQTYCTMNWAFTNAGVLALSSGTFNIIPAYSPAASSTHRFNLASNSAGSSSSLLNLGAFAPAGTLVVKLGNGVVVTNGSSFQLITYASQTGKFTSQELPSLPAPLSWELDYQPTALFLKAVSVPLELKSAQKLADGSFHFSAAGSSGSAYIIETSTNLVDWTPLQTNIVVNGSVDFIDSSATNFSKGFYRMRIGN</sequence>
<feature type="non-terminal residue" evidence="1">
    <location>
        <position position="1"/>
    </location>
</feature>
<dbReference type="EMBL" id="ABOX02000087">
    <property type="protein sequence ID" value="EEF57078.1"/>
    <property type="molecule type" value="Genomic_DNA"/>
</dbReference>
<dbReference type="AlphaFoldDB" id="B9XSU1"/>
<keyword evidence="2" id="KW-1185">Reference proteome</keyword>
<accession>B9XSU1</accession>
<evidence type="ECO:0008006" key="3">
    <source>
        <dbReference type="Google" id="ProtNLM"/>
    </source>
</evidence>
<comment type="caution">
    <text evidence="1">The sequence shown here is derived from an EMBL/GenBank/DDBJ whole genome shotgun (WGS) entry which is preliminary data.</text>
</comment>
<evidence type="ECO:0000313" key="1">
    <source>
        <dbReference type="EMBL" id="EEF57078.1"/>
    </source>
</evidence>
<dbReference type="RefSeq" id="WP_007418874.1">
    <property type="nucleotide sequence ID" value="NZ_ABOX02000087.1"/>
</dbReference>